<dbReference type="GO" id="GO:0009103">
    <property type="term" value="P:lipopolysaccharide biosynthetic process"/>
    <property type="evidence" value="ECO:0007669"/>
    <property type="project" value="TreeGrafter"/>
</dbReference>
<feature type="transmembrane region" description="Helical" evidence="8">
    <location>
        <begin position="158"/>
        <end position="178"/>
    </location>
</feature>
<keyword evidence="5 8" id="KW-1133">Transmembrane helix</keyword>
<feature type="binding site" evidence="7">
    <location>
        <position position="151"/>
    </location>
    <ligand>
        <name>Mg(2+)</name>
        <dbReference type="ChEBI" id="CHEBI:18420"/>
    </ligand>
</feature>
<reference evidence="9" key="1">
    <citation type="journal article" date="2016" name="Genome Announc.">
        <title>Draft Genome Sequence of the Syntrophic Lactate-Degrading Bacterium Tepidanaerobacter syntrophicus JLT.</title>
        <authorList>
            <person name="Matsuura N."/>
            <person name="Ohashi A."/>
            <person name="Tourlousse D.M."/>
            <person name="Sekiguchi Y."/>
        </authorList>
    </citation>
    <scope>NUCLEOTIDE SEQUENCE [LARGE SCALE GENOMIC DNA]</scope>
    <source>
        <strain evidence="9">JL</strain>
    </source>
</reference>
<dbReference type="PANTHER" id="PTHR22926">
    <property type="entry name" value="PHOSPHO-N-ACETYLMURAMOYL-PENTAPEPTIDE-TRANSFERASE"/>
    <property type="match status" value="1"/>
</dbReference>
<comment type="subcellular location">
    <subcellularLocation>
        <location evidence="1">Cell membrane</location>
        <topology evidence="1">Multi-pass membrane protein</topology>
    </subcellularLocation>
</comment>
<dbReference type="PROSITE" id="PS01348">
    <property type="entry name" value="MRAY_2"/>
    <property type="match status" value="1"/>
</dbReference>
<feature type="transmembrane region" description="Helical" evidence="8">
    <location>
        <begin position="126"/>
        <end position="146"/>
    </location>
</feature>
<evidence type="ECO:0000256" key="3">
    <source>
        <dbReference type="ARBA" id="ARBA00022679"/>
    </source>
</evidence>
<feature type="transmembrane region" description="Helical" evidence="8">
    <location>
        <begin position="101"/>
        <end position="120"/>
    </location>
</feature>
<organism evidence="9">
    <name type="scientific">Tepidanaerobacter syntrophicus</name>
    <dbReference type="NCBI Taxonomy" id="224999"/>
    <lineage>
        <taxon>Bacteria</taxon>
        <taxon>Bacillati</taxon>
        <taxon>Bacillota</taxon>
        <taxon>Clostridia</taxon>
        <taxon>Thermosediminibacterales</taxon>
        <taxon>Tepidanaerobacteraceae</taxon>
        <taxon>Tepidanaerobacter</taxon>
    </lineage>
</organism>
<dbReference type="EMBL" id="DF976995">
    <property type="protein sequence ID" value="GAQ24060.1"/>
    <property type="molecule type" value="Genomic_DNA"/>
</dbReference>
<keyword evidence="7" id="KW-0479">Metal-binding</keyword>
<evidence type="ECO:0000256" key="5">
    <source>
        <dbReference type="ARBA" id="ARBA00022989"/>
    </source>
</evidence>
<keyword evidence="7" id="KW-0460">Magnesium</keyword>
<keyword evidence="10" id="KW-1185">Reference proteome</keyword>
<keyword evidence="2" id="KW-1003">Cell membrane</keyword>
<dbReference type="InterPro" id="IPR000715">
    <property type="entry name" value="Glycosyl_transferase_4"/>
</dbReference>
<dbReference type="GO" id="GO:0044038">
    <property type="term" value="P:cell wall macromolecule biosynthetic process"/>
    <property type="evidence" value="ECO:0007669"/>
    <property type="project" value="TreeGrafter"/>
</dbReference>
<dbReference type="PANTHER" id="PTHR22926:SF3">
    <property type="entry name" value="UNDECAPRENYL-PHOSPHATE ALPHA-N-ACETYLGLUCOSAMINYL 1-PHOSPHATE TRANSFERASE"/>
    <property type="match status" value="1"/>
</dbReference>
<proteinExistence type="predicted"/>
<keyword evidence="3 9" id="KW-0808">Transferase</keyword>
<evidence type="ECO:0000313" key="10">
    <source>
        <dbReference type="Proteomes" id="UP000062160"/>
    </source>
</evidence>
<dbReference type="GO" id="GO:0016780">
    <property type="term" value="F:phosphotransferase activity, for other substituted phosphate groups"/>
    <property type="evidence" value="ECO:0007669"/>
    <property type="project" value="InterPro"/>
</dbReference>
<dbReference type="CDD" id="cd06853">
    <property type="entry name" value="GT_WecA_like"/>
    <property type="match status" value="1"/>
</dbReference>
<feature type="transmembrane region" description="Helical" evidence="8">
    <location>
        <begin position="72"/>
        <end position="89"/>
    </location>
</feature>
<dbReference type="AlphaFoldDB" id="A0A0U9HFM3"/>
<feature type="transmembrane region" description="Helical" evidence="8">
    <location>
        <begin position="207"/>
        <end position="226"/>
    </location>
</feature>
<gene>
    <name evidence="9" type="ORF">TSYNT_144</name>
</gene>
<dbReference type="Pfam" id="PF00953">
    <property type="entry name" value="Glycos_transf_4"/>
    <property type="match status" value="1"/>
</dbReference>
<evidence type="ECO:0000256" key="8">
    <source>
        <dbReference type="SAM" id="Phobius"/>
    </source>
</evidence>
<evidence type="ECO:0000256" key="6">
    <source>
        <dbReference type="ARBA" id="ARBA00023136"/>
    </source>
</evidence>
<dbReference type="InterPro" id="IPR018480">
    <property type="entry name" value="PNAcMuramoyl-5peptid_Trfase_CS"/>
</dbReference>
<evidence type="ECO:0000256" key="4">
    <source>
        <dbReference type="ARBA" id="ARBA00022692"/>
    </source>
</evidence>
<dbReference type="RefSeq" id="WP_059031100.1">
    <property type="nucleotide sequence ID" value="NZ_DF976995.1"/>
</dbReference>
<dbReference type="GO" id="GO:0005886">
    <property type="term" value="C:plasma membrane"/>
    <property type="evidence" value="ECO:0007669"/>
    <property type="project" value="UniProtKB-SubCell"/>
</dbReference>
<evidence type="ECO:0000313" key="9">
    <source>
        <dbReference type="EMBL" id="GAQ24060.1"/>
    </source>
</evidence>
<feature type="transmembrane region" description="Helical" evidence="8">
    <location>
        <begin position="184"/>
        <end position="200"/>
    </location>
</feature>
<dbReference type="Proteomes" id="UP000062160">
    <property type="component" value="Unassembled WGS sequence"/>
</dbReference>
<dbReference type="GO" id="GO:0071555">
    <property type="term" value="P:cell wall organization"/>
    <property type="evidence" value="ECO:0007669"/>
    <property type="project" value="TreeGrafter"/>
</dbReference>
<sequence length="345" mass="36979">MPHYIYGFLMSMVLAYLTTPFVMKLAWKIGAIDVPKDARRVHKKPMPRLGGLAIYISFMVTGLLILPLELPYVRGIFLGGSIIVILGILDDIYNLPAKVKLLGQLAAAGVLVLFGVKVEILTNPLGGMIILGKLAIPATLFWVVGITNTLNFIDGLDGLAAGIAAIAAFTMMLVNLSLEQANGALVMALLAGAAIGFLPYNFNPAKIFMGDTGSMFLGFILAAQAMEGMVKSATVIALIVPILALGLPIFDTVYAILRRFVHGKPIMQADKGHVHHRLIAIGLSQKQAVLFMYVISISLGICSVILAMLGVRQALIAFALLAFMLLLSARHINTTLEAKKTTHGM</sequence>
<feature type="binding site" evidence="7">
    <location>
        <position position="211"/>
    </location>
    <ligand>
        <name>Mg(2+)</name>
        <dbReference type="ChEBI" id="CHEBI:18420"/>
    </ligand>
</feature>
<dbReference type="GO" id="GO:0046872">
    <property type="term" value="F:metal ion binding"/>
    <property type="evidence" value="ECO:0007669"/>
    <property type="project" value="UniProtKB-KW"/>
</dbReference>
<evidence type="ECO:0000256" key="7">
    <source>
        <dbReference type="PIRSR" id="PIRSR600715-1"/>
    </source>
</evidence>
<evidence type="ECO:0000256" key="2">
    <source>
        <dbReference type="ARBA" id="ARBA00022475"/>
    </source>
</evidence>
<feature type="transmembrane region" description="Helical" evidence="8">
    <location>
        <begin position="288"/>
        <end position="309"/>
    </location>
</feature>
<feature type="transmembrane region" description="Helical" evidence="8">
    <location>
        <begin position="48"/>
        <end position="66"/>
    </location>
</feature>
<accession>A0A0U9HFM3</accession>
<comment type="cofactor">
    <cofactor evidence="7">
        <name>Mg(2+)</name>
        <dbReference type="ChEBI" id="CHEBI:18420"/>
    </cofactor>
</comment>
<feature type="transmembrane region" description="Helical" evidence="8">
    <location>
        <begin position="6"/>
        <end position="27"/>
    </location>
</feature>
<keyword evidence="6 8" id="KW-0472">Membrane</keyword>
<dbReference type="STRING" id="224999.GCA_001485475_00043"/>
<evidence type="ECO:0000256" key="1">
    <source>
        <dbReference type="ARBA" id="ARBA00004651"/>
    </source>
</evidence>
<name>A0A0U9HFM3_9FIRM</name>
<feature type="transmembrane region" description="Helical" evidence="8">
    <location>
        <begin position="315"/>
        <end position="332"/>
    </location>
</feature>
<protein>
    <submittedName>
        <fullName evidence="9">UDP-GlcNAc:undecaprenyl-phosphate GlcNAc-1-phosphate transferase</fullName>
    </submittedName>
</protein>
<keyword evidence="4 8" id="KW-0812">Transmembrane</keyword>
<feature type="transmembrane region" description="Helical" evidence="8">
    <location>
        <begin position="232"/>
        <end position="257"/>
    </location>
</feature>